<feature type="domain" description="CCHC-type" evidence="3">
    <location>
        <begin position="123"/>
        <end position="138"/>
    </location>
</feature>
<feature type="compositionally biased region" description="Basic residues" evidence="2">
    <location>
        <begin position="108"/>
        <end position="124"/>
    </location>
</feature>
<dbReference type="GO" id="GO:0008270">
    <property type="term" value="F:zinc ion binding"/>
    <property type="evidence" value="ECO:0007669"/>
    <property type="project" value="UniProtKB-KW"/>
</dbReference>
<protein>
    <recommendedName>
        <fullName evidence="3">CCHC-type domain-containing protein</fullName>
    </recommendedName>
</protein>
<keyword evidence="1" id="KW-0863">Zinc-finger</keyword>
<dbReference type="EMBL" id="KZ613497">
    <property type="protein sequence ID" value="PMD17882.1"/>
    <property type="molecule type" value="Genomic_DNA"/>
</dbReference>
<keyword evidence="1" id="KW-0862">Zinc</keyword>
<proteinExistence type="predicted"/>
<evidence type="ECO:0000313" key="5">
    <source>
        <dbReference type="Proteomes" id="UP000235672"/>
    </source>
</evidence>
<feature type="region of interest" description="Disordered" evidence="2">
    <location>
        <begin position="178"/>
        <end position="208"/>
    </location>
</feature>
<keyword evidence="5" id="KW-1185">Reference proteome</keyword>
<dbReference type="InterPro" id="IPR001878">
    <property type="entry name" value="Znf_CCHC"/>
</dbReference>
<feature type="compositionally biased region" description="Polar residues" evidence="2">
    <location>
        <begin position="182"/>
        <end position="200"/>
    </location>
</feature>
<dbReference type="GO" id="GO:0003676">
    <property type="term" value="F:nucleic acid binding"/>
    <property type="evidence" value="ECO:0007669"/>
    <property type="project" value="InterPro"/>
</dbReference>
<evidence type="ECO:0000259" key="3">
    <source>
        <dbReference type="PROSITE" id="PS50158"/>
    </source>
</evidence>
<dbReference type="InterPro" id="IPR036875">
    <property type="entry name" value="Znf_CCHC_sf"/>
</dbReference>
<dbReference type="PROSITE" id="PS50158">
    <property type="entry name" value="ZF_CCHC"/>
    <property type="match status" value="1"/>
</dbReference>
<dbReference type="SUPFAM" id="SSF57756">
    <property type="entry name" value="Retrovirus zinc finger-like domains"/>
    <property type="match status" value="1"/>
</dbReference>
<organism evidence="4 5">
    <name type="scientific">Hyaloscypha hepaticicola</name>
    <dbReference type="NCBI Taxonomy" id="2082293"/>
    <lineage>
        <taxon>Eukaryota</taxon>
        <taxon>Fungi</taxon>
        <taxon>Dikarya</taxon>
        <taxon>Ascomycota</taxon>
        <taxon>Pezizomycotina</taxon>
        <taxon>Leotiomycetes</taxon>
        <taxon>Helotiales</taxon>
        <taxon>Hyaloscyphaceae</taxon>
        <taxon>Hyaloscypha</taxon>
    </lineage>
</organism>
<dbReference type="AlphaFoldDB" id="A0A2J6PV34"/>
<dbReference type="OrthoDB" id="3783439at2759"/>
<evidence type="ECO:0000313" key="4">
    <source>
        <dbReference type="EMBL" id="PMD17882.1"/>
    </source>
</evidence>
<accession>A0A2J6PV34</accession>
<gene>
    <name evidence="4" type="ORF">NA56DRAFT_691576</name>
</gene>
<sequence>MMDSIWSLVMKTFHDRYRRPQKSMVLADTPYVKFQERLKSSKRYKVFESGHGIYQVQKPDSGQKFIINLQKRVYRDTYKKSITSVSIENLTSNPRIRPPRLVKERVRPKTKRHRKGEAKRSQRRCRRCGELGHNTRTCIGLENRAGRGERARQWRQEQEDWEVDVMMEGLDKEAEAQVQREAGNNNVDMDSDSELSQLRSSDLEGIEL</sequence>
<feature type="region of interest" description="Disordered" evidence="2">
    <location>
        <begin position="104"/>
        <end position="124"/>
    </location>
</feature>
<dbReference type="Proteomes" id="UP000235672">
    <property type="component" value="Unassembled WGS sequence"/>
</dbReference>
<keyword evidence="1" id="KW-0479">Metal-binding</keyword>
<evidence type="ECO:0000256" key="2">
    <source>
        <dbReference type="SAM" id="MobiDB-lite"/>
    </source>
</evidence>
<reference evidence="4 5" key="1">
    <citation type="submission" date="2016-05" db="EMBL/GenBank/DDBJ databases">
        <title>A degradative enzymes factory behind the ericoid mycorrhizal symbiosis.</title>
        <authorList>
            <consortium name="DOE Joint Genome Institute"/>
            <person name="Martino E."/>
            <person name="Morin E."/>
            <person name="Grelet G."/>
            <person name="Kuo A."/>
            <person name="Kohler A."/>
            <person name="Daghino S."/>
            <person name="Barry K."/>
            <person name="Choi C."/>
            <person name="Cichocki N."/>
            <person name="Clum A."/>
            <person name="Copeland A."/>
            <person name="Hainaut M."/>
            <person name="Haridas S."/>
            <person name="Labutti K."/>
            <person name="Lindquist E."/>
            <person name="Lipzen A."/>
            <person name="Khouja H.-R."/>
            <person name="Murat C."/>
            <person name="Ohm R."/>
            <person name="Olson A."/>
            <person name="Spatafora J."/>
            <person name="Veneault-Fourrey C."/>
            <person name="Henrissat B."/>
            <person name="Grigoriev I."/>
            <person name="Martin F."/>
            <person name="Perotto S."/>
        </authorList>
    </citation>
    <scope>NUCLEOTIDE SEQUENCE [LARGE SCALE GENOMIC DNA]</scope>
    <source>
        <strain evidence="4 5">UAMH 7357</strain>
    </source>
</reference>
<evidence type="ECO:0000256" key="1">
    <source>
        <dbReference type="PROSITE-ProRule" id="PRU00047"/>
    </source>
</evidence>
<name>A0A2J6PV34_9HELO</name>